<gene>
    <name evidence="1" type="ORF">AZ78_4674</name>
</gene>
<keyword evidence="2" id="KW-1185">Reference proteome</keyword>
<dbReference type="AlphaFoldDB" id="A0A108UDT4"/>
<protein>
    <submittedName>
        <fullName evidence="1">Uncharacterized protein</fullName>
    </submittedName>
</protein>
<evidence type="ECO:0000313" key="2">
    <source>
        <dbReference type="Proteomes" id="UP000023435"/>
    </source>
</evidence>
<sequence length="412" mass="46155">MWAKPSVPALLREFQRTYLEALPEPVLRERLQVWQGEHGATLAWHPAEEGLSIELLADGSLLASARTNTVGPGYHAFLLDVLDRIAAQWGLRWLWDDVDDDAGYGDETGYANGRDLTRLQAEMAIWLRQVAQLLLQRRDAQDLFVSMPIGPMPRIGAFVGSPMGIWSEDRFERIAASEAEALAAASEFFPWWQPGFGADFWSGLARVGVWCDVNWVGPRDQAERDVLRRVLDSDRRATAIDPRRALEPEVRDELQWLLERGAEIELPQREGPGYKRLPTRHALYGGPWSVEVPGHFKEHELNDGNNLQYVGDRRAVYVSSLSIAAADGSLPPAAELLETANRDGPADLAWAQDEIVATARWEEDAQARVRHLYAACAVDGRVLLLTISDELDAPREWAEAVARSVRWASPEQ</sequence>
<name>A0A108UDT4_9GAMM</name>
<dbReference type="EMBL" id="JAJA02000001">
    <property type="protein sequence ID" value="KWS07114.1"/>
    <property type="molecule type" value="Genomic_DNA"/>
</dbReference>
<evidence type="ECO:0000313" key="1">
    <source>
        <dbReference type="EMBL" id="KWS07114.1"/>
    </source>
</evidence>
<dbReference type="Proteomes" id="UP000023435">
    <property type="component" value="Unassembled WGS sequence"/>
</dbReference>
<organism evidence="1 2">
    <name type="scientific">Lysobacter capsici AZ78</name>
    <dbReference type="NCBI Taxonomy" id="1444315"/>
    <lineage>
        <taxon>Bacteria</taxon>
        <taxon>Pseudomonadati</taxon>
        <taxon>Pseudomonadota</taxon>
        <taxon>Gammaproteobacteria</taxon>
        <taxon>Lysobacterales</taxon>
        <taxon>Lysobacteraceae</taxon>
        <taxon>Lysobacter</taxon>
    </lineage>
</organism>
<proteinExistence type="predicted"/>
<reference evidence="1 2" key="1">
    <citation type="journal article" date="2014" name="Genome Announc.">
        <title>Draft Genome Sequence of Lysobacter capsici AZ78, a Bacterium Antagonistic to Plant-Pathogenic Oomycetes.</title>
        <authorList>
            <person name="Puopolo G."/>
            <person name="Sonego P."/>
            <person name="Engelen K."/>
            <person name="Pertot I."/>
        </authorList>
    </citation>
    <scope>NUCLEOTIDE SEQUENCE [LARGE SCALE GENOMIC DNA]</scope>
    <source>
        <strain evidence="1 2">AZ78</strain>
    </source>
</reference>
<comment type="caution">
    <text evidence="1">The sequence shown here is derived from an EMBL/GenBank/DDBJ whole genome shotgun (WGS) entry which is preliminary data.</text>
</comment>
<accession>A0A108UDT4</accession>